<keyword evidence="3" id="KW-1185">Reference proteome</keyword>
<organism evidence="2 3">
    <name type="scientific">Branchiostoma lanceolatum</name>
    <name type="common">Common lancelet</name>
    <name type="synonym">Amphioxus lanceolatum</name>
    <dbReference type="NCBI Taxonomy" id="7740"/>
    <lineage>
        <taxon>Eukaryota</taxon>
        <taxon>Metazoa</taxon>
        <taxon>Chordata</taxon>
        <taxon>Cephalochordata</taxon>
        <taxon>Leptocardii</taxon>
        <taxon>Amphioxiformes</taxon>
        <taxon>Branchiostomatidae</taxon>
        <taxon>Branchiostoma</taxon>
    </lineage>
</organism>
<proteinExistence type="predicted"/>
<evidence type="ECO:0000313" key="2">
    <source>
        <dbReference type="EMBL" id="CAH1266573.1"/>
    </source>
</evidence>
<dbReference type="Proteomes" id="UP000838412">
    <property type="component" value="Chromosome 5"/>
</dbReference>
<feature type="region of interest" description="Disordered" evidence="1">
    <location>
        <begin position="208"/>
        <end position="260"/>
    </location>
</feature>
<gene>
    <name evidence="2" type="primary">Hypp3427</name>
    <name evidence="2" type="ORF">BLAG_LOCUS20137</name>
</gene>
<reference evidence="2" key="1">
    <citation type="submission" date="2022-01" db="EMBL/GenBank/DDBJ databases">
        <authorList>
            <person name="Braso-Vives M."/>
        </authorList>
    </citation>
    <scope>NUCLEOTIDE SEQUENCE</scope>
</reference>
<sequence>MESEHSPGTVKWLGQGRNSPTTTKERRLSWDPPSYGNTQRPAKLVHRFSLGFLPNKKMASDTKGSTEDTRLDMSLRLLRDELAQLRRSGDSLSEQMQSMYRTIQDMKCASEEASYRATQQDLCFLAEGNLDLLTECRTRKPIAIPEELDGLCEPEDMSSSISPSIEEPRTFSNHSELESCKPTSDTVHNRSVSDCSMDSAFFDMSSQGLLLSPTSPTPLPPRTPPPPVPPRRAYSIPAMSADKVMYKESQPIRERQTKEKRRSKCEWMLELDVQTATLV</sequence>
<name>A0A8J9ZZS7_BRALA</name>
<feature type="region of interest" description="Disordered" evidence="1">
    <location>
        <begin position="152"/>
        <end position="188"/>
    </location>
</feature>
<feature type="compositionally biased region" description="Pro residues" evidence="1">
    <location>
        <begin position="215"/>
        <end position="230"/>
    </location>
</feature>
<dbReference type="AlphaFoldDB" id="A0A8J9ZZS7"/>
<feature type="compositionally biased region" description="Basic and acidic residues" evidence="1">
    <location>
        <begin position="244"/>
        <end position="257"/>
    </location>
</feature>
<evidence type="ECO:0000256" key="1">
    <source>
        <dbReference type="SAM" id="MobiDB-lite"/>
    </source>
</evidence>
<feature type="region of interest" description="Disordered" evidence="1">
    <location>
        <begin position="1"/>
        <end position="39"/>
    </location>
</feature>
<accession>A0A8J9ZZS7</accession>
<dbReference type="OrthoDB" id="10043348at2759"/>
<evidence type="ECO:0000313" key="3">
    <source>
        <dbReference type="Proteomes" id="UP000838412"/>
    </source>
</evidence>
<protein>
    <submittedName>
        <fullName evidence="2">Hypp3427 protein</fullName>
    </submittedName>
</protein>
<dbReference type="EMBL" id="OV696690">
    <property type="protein sequence ID" value="CAH1266573.1"/>
    <property type="molecule type" value="Genomic_DNA"/>
</dbReference>